<proteinExistence type="predicted"/>
<protein>
    <recommendedName>
        <fullName evidence="3">AAA+ ATPase domain-containing protein</fullName>
    </recommendedName>
</protein>
<dbReference type="EMBL" id="CAJOBG010046725">
    <property type="protein sequence ID" value="CAF4454227.1"/>
    <property type="molecule type" value="Genomic_DNA"/>
</dbReference>
<dbReference type="Proteomes" id="UP000663866">
    <property type="component" value="Unassembled WGS sequence"/>
</dbReference>
<evidence type="ECO:0008006" key="3">
    <source>
        <dbReference type="Google" id="ProtNLM"/>
    </source>
</evidence>
<dbReference type="PANTHER" id="PTHR22605:SF1">
    <property type="entry name" value="RZ-TYPE DOMAIN-CONTAINING PROTEIN"/>
    <property type="match status" value="1"/>
</dbReference>
<gene>
    <name evidence="1" type="ORF">OVN521_LOCUS38053</name>
</gene>
<name>A0A820SIY3_9BILA</name>
<dbReference type="Gene3D" id="3.40.50.300">
    <property type="entry name" value="P-loop containing nucleotide triphosphate hydrolases"/>
    <property type="match status" value="1"/>
</dbReference>
<feature type="non-terminal residue" evidence="1">
    <location>
        <position position="455"/>
    </location>
</feature>
<organism evidence="1 2">
    <name type="scientific">Rotaria magnacalcarata</name>
    <dbReference type="NCBI Taxonomy" id="392030"/>
    <lineage>
        <taxon>Eukaryota</taxon>
        <taxon>Metazoa</taxon>
        <taxon>Spiralia</taxon>
        <taxon>Gnathifera</taxon>
        <taxon>Rotifera</taxon>
        <taxon>Eurotatoria</taxon>
        <taxon>Bdelloidea</taxon>
        <taxon>Philodinida</taxon>
        <taxon>Philodinidae</taxon>
        <taxon>Rotaria</taxon>
    </lineage>
</organism>
<evidence type="ECO:0000313" key="1">
    <source>
        <dbReference type="EMBL" id="CAF4454227.1"/>
    </source>
</evidence>
<comment type="caution">
    <text evidence="1">The sequence shown here is derived from an EMBL/GenBank/DDBJ whole genome shotgun (WGS) entry which is preliminary data.</text>
</comment>
<sequence>MQNVISISKFLIDLLETEQKKLIGNIELPPGTAKNRALLDNIYVLYACILNRIPVIMCGKPGTSKTLAANIVLNNLKGKRSNELFFQNLPELISVPYQGSKNCTSESVLKLFERADRYLGAEGNTDILPVIVFDEIGLADLSPHNPLKVLHSKLETDTCKYGFVGISNWRLDAAKMNRTLYLSCPDPSIDELKFTAGTISSSLLKQRTENTAIDKSVVRNLAAAYFDLQEHLKKHSEYKNHFGLRDFYSLIKGVVSDMIHLSNVQEPKNIVRQQLAINFDGIFDGSQFLWEKFCHHAKYDEFVEVENPPIFTEMIAQSLTSRKGRYLMLIGENEIILDYVERYIGKNKRSTQKLIGSSLPGDSIAGTTYSEQYNRRVLMDIVLHAETSITLIMRRMDHIYANLYDLFNQNFHTSGHKRQCRIAFDNLNYQQVPIHDDFFCIILVERKDFIENDPP</sequence>
<accession>A0A820SIY3</accession>
<keyword evidence="2" id="KW-1185">Reference proteome</keyword>
<reference evidence="1" key="1">
    <citation type="submission" date="2021-02" db="EMBL/GenBank/DDBJ databases">
        <authorList>
            <person name="Nowell W R."/>
        </authorList>
    </citation>
    <scope>NUCLEOTIDE SEQUENCE</scope>
</reference>
<dbReference type="PANTHER" id="PTHR22605">
    <property type="entry name" value="RZ-TYPE DOMAIN-CONTAINING PROTEIN"/>
    <property type="match status" value="1"/>
</dbReference>
<dbReference type="SUPFAM" id="SSF52540">
    <property type="entry name" value="P-loop containing nucleoside triphosphate hydrolases"/>
    <property type="match status" value="1"/>
</dbReference>
<dbReference type="GO" id="GO:0016887">
    <property type="term" value="F:ATP hydrolysis activity"/>
    <property type="evidence" value="ECO:0007669"/>
    <property type="project" value="InterPro"/>
</dbReference>
<dbReference type="AlphaFoldDB" id="A0A820SIY3"/>
<dbReference type="InterPro" id="IPR031248">
    <property type="entry name" value="RNF213"/>
</dbReference>
<dbReference type="GO" id="GO:0004842">
    <property type="term" value="F:ubiquitin-protein transferase activity"/>
    <property type="evidence" value="ECO:0007669"/>
    <property type="project" value="InterPro"/>
</dbReference>
<dbReference type="InterPro" id="IPR027417">
    <property type="entry name" value="P-loop_NTPase"/>
</dbReference>
<evidence type="ECO:0000313" key="2">
    <source>
        <dbReference type="Proteomes" id="UP000663866"/>
    </source>
</evidence>